<dbReference type="EMBL" id="NJBO01000003">
    <property type="protein sequence ID" value="TKJ43757.1"/>
    <property type="molecule type" value="Genomic_DNA"/>
</dbReference>
<proteinExistence type="predicted"/>
<sequence>MDKSREFETSKVGIPLLRHLLQGHVADPLGFIEHCKRTLPTFKKRLDPRFPQDMVDARALYLHCYIKLKKQLGQEPAYEIMRIVFLTDGEIRMNLAFDTAGGRSYEKVIQKAIEYNRASGVSYKIVEQSDDRFEMKMTSCTFWEFCCSLEIPEATRLVCQVDDAFFNSYLPEEVRFSHGVPCSRLVDGSSVCRFVFTHMLGLSPQEPVCPPEEK</sequence>
<protein>
    <recommendedName>
        <fullName evidence="3">L-2-amino-thiazoline-4-carboxylic acid hydrolase</fullName>
    </recommendedName>
</protein>
<dbReference type="Pfam" id="PF14196">
    <property type="entry name" value="ATC_hydrolase"/>
    <property type="match status" value="1"/>
</dbReference>
<gene>
    <name evidence="1" type="ORF">CEE36_03460</name>
</gene>
<accession>A0A532V9T8</accession>
<organism evidence="1 2">
    <name type="scientific">candidate division TA06 bacterium B3_TA06</name>
    <dbReference type="NCBI Taxonomy" id="2012487"/>
    <lineage>
        <taxon>Bacteria</taxon>
        <taxon>Bacteria division TA06</taxon>
    </lineage>
</organism>
<reference evidence="1 2" key="1">
    <citation type="submission" date="2017-06" db="EMBL/GenBank/DDBJ databases">
        <title>Novel microbial phyla capable of carbon fixation and sulfur reduction in deep-sea sediments.</title>
        <authorList>
            <person name="Huang J."/>
            <person name="Baker B."/>
            <person name="Wang Y."/>
        </authorList>
    </citation>
    <scope>NUCLEOTIDE SEQUENCE [LARGE SCALE GENOMIC DNA]</scope>
    <source>
        <strain evidence="1">B3_TA06</strain>
    </source>
</reference>
<evidence type="ECO:0008006" key="3">
    <source>
        <dbReference type="Google" id="ProtNLM"/>
    </source>
</evidence>
<dbReference type="AlphaFoldDB" id="A0A532V9T8"/>
<name>A0A532V9T8_UNCT6</name>
<comment type="caution">
    <text evidence="1">The sequence shown here is derived from an EMBL/GenBank/DDBJ whole genome shotgun (WGS) entry which is preliminary data.</text>
</comment>
<dbReference type="Proteomes" id="UP000317778">
    <property type="component" value="Unassembled WGS sequence"/>
</dbReference>
<evidence type="ECO:0000313" key="2">
    <source>
        <dbReference type="Proteomes" id="UP000317778"/>
    </source>
</evidence>
<evidence type="ECO:0000313" key="1">
    <source>
        <dbReference type="EMBL" id="TKJ43757.1"/>
    </source>
</evidence>
<dbReference type="InterPro" id="IPR026002">
    <property type="entry name" value="ATC_hydrolase-like"/>
</dbReference>